<evidence type="ECO:0000313" key="3">
    <source>
        <dbReference type="Proteomes" id="UP000276133"/>
    </source>
</evidence>
<proteinExistence type="predicted"/>
<keyword evidence="3" id="KW-1185">Reference proteome</keyword>
<feature type="compositionally biased region" description="Basic residues" evidence="1">
    <location>
        <begin position="50"/>
        <end position="63"/>
    </location>
</feature>
<dbReference type="Proteomes" id="UP000276133">
    <property type="component" value="Unassembled WGS sequence"/>
</dbReference>
<dbReference type="AlphaFoldDB" id="A0A3M7SZD7"/>
<name>A0A3M7SZD7_BRAPC</name>
<evidence type="ECO:0000313" key="2">
    <source>
        <dbReference type="EMBL" id="RNA41087.1"/>
    </source>
</evidence>
<comment type="caution">
    <text evidence="2">The sequence shown here is derived from an EMBL/GenBank/DDBJ whole genome shotgun (WGS) entry which is preliminary data.</text>
</comment>
<dbReference type="EMBL" id="REGN01000561">
    <property type="protein sequence ID" value="RNA41087.1"/>
    <property type="molecule type" value="Genomic_DNA"/>
</dbReference>
<reference evidence="2 3" key="1">
    <citation type="journal article" date="2018" name="Sci. Rep.">
        <title>Genomic signatures of local adaptation to the degree of environmental predictability in rotifers.</title>
        <authorList>
            <person name="Franch-Gras L."/>
            <person name="Hahn C."/>
            <person name="Garcia-Roger E.M."/>
            <person name="Carmona M.J."/>
            <person name="Serra M."/>
            <person name="Gomez A."/>
        </authorList>
    </citation>
    <scope>NUCLEOTIDE SEQUENCE [LARGE SCALE GENOMIC DNA]</scope>
    <source>
        <strain evidence="2">HYR1</strain>
    </source>
</reference>
<organism evidence="2 3">
    <name type="scientific">Brachionus plicatilis</name>
    <name type="common">Marine rotifer</name>
    <name type="synonym">Brachionus muelleri</name>
    <dbReference type="NCBI Taxonomy" id="10195"/>
    <lineage>
        <taxon>Eukaryota</taxon>
        <taxon>Metazoa</taxon>
        <taxon>Spiralia</taxon>
        <taxon>Gnathifera</taxon>
        <taxon>Rotifera</taxon>
        <taxon>Eurotatoria</taxon>
        <taxon>Monogononta</taxon>
        <taxon>Pseudotrocha</taxon>
        <taxon>Ploima</taxon>
        <taxon>Brachionidae</taxon>
        <taxon>Brachionus</taxon>
    </lineage>
</organism>
<protein>
    <submittedName>
        <fullName evidence="2">Uncharacterized protein</fullName>
    </submittedName>
</protein>
<accession>A0A3M7SZD7</accession>
<evidence type="ECO:0000256" key="1">
    <source>
        <dbReference type="SAM" id="MobiDB-lite"/>
    </source>
</evidence>
<sequence>MIKNVLKILKFIPKSYFGLAENYRIKNEKNIVYQSNQNGSYRFKLSYSSKRQKGKKKPFISDR</sequence>
<feature type="region of interest" description="Disordered" evidence="1">
    <location>
        <begin position="44"/>
        <end position="63"/>
    </location>
</feature>
<gene>
    <name evidence="2" type="ORF">BpHYR1_035089</name>
</gene>